<feature type="region of interest" description="Disordered" evidence="2">
    <location>
        <begin position="853"/>
        <end position="898"/>
    </location>
</feature>
<feature type="region of interest" description="Disordered" evidence="2">
    <location>
        <begin position="1072"/>
        <end position="1110"/>
    </location>
</feature>
<evidence type="ECO:0000256" key="1">
    <source>
        <dbReference type="ARBA" id="ARBA00006993"/>
    </source>
</evidence>
<proteinExistence type="inferred from homology"/>
<accession>A0A5P1FIG2</accession>
<gene>
    <name evidence="3" type="ORF">A4U43_C02F4090</name>
</gene>
<dbReference type="Proteomes" id="UP000243459">
    <property type="component" value="Chromosome 2"/>
</dbReference>
<evidence type="ECO:0000256" key="2">
    <source>
        <dbReference type="SAM" id="MobiDB-lite"/>
    </source>
</evidence>
<feature type="compositionally biased region" description="Polar residues" evidence="2">
    <location>
        <begin position="1431"/>
        <end position="1444"/>
    </location>
</feature>
<name>A0A5P1FIG2_ASPOF</name>
<keyword evidence="4" id="KW-1185">Reference proteome</keyword>
<dbReference type="GO" id="GO:0034237">
    <property type="term" value="F:protein kinase A regulatory subunit binding"/>
    <property type="evidence" value="ECO:0007669"/>
    <property type="project" value="TreeGrafter"/>
</dbReference>
<evidence type="ECO:0008006" key="5">
    <source>
        <dbReference type="Google" id="ProtNLM"/>
    </source>
</evidence>
<comment type="similarity">
    <text evidence="1">Belongs to the SCAR/WAVE family.</text>
</comment>
<dbReference type="PANTHER" id="PTHR12902">
    <property type="entry name" value="WASP-1"/>
    <property type="match status" value="1"/>
</dbReference>
<dbReference type="GO" id="GO:0071933">
    <property type="term" value="F:Arp2/3 complex binding"/>
    <property type="evidence" value="ECO:0007669"/>
    <property type="project" value="TreeGrafter"/>
</dbReference>
<feature type="region of interest" description="Disordered" evidence="2">
    <location>
        <begin position="1249"/>
        <end position="1281"/>
    </location>
</feature>
<dbReference type="OMA" id="YHENIST"/>
<evidence type="ECO:0000313" key="3">
    <source>
        <dbReference type="EMBL" id="ONK77197.1"/>
    </source>
</evidence>
<dbReference type="GO" id="GO:2000601">
    <property type="term" value="P:positive regulation of Arp2/3 complex-mediated actin nucleation"/>
    <property type="evidence" value="ECO:0007669"/>
    <property type="project" value="TreeGrafter"/>
</dbReference>
<dbReference type="EMBL" id="CM007382">
    <property type="protein sequence ID" value="ONK77197.1"/>
    <property type="molecule type" value="Genomic_DNA"/>
</dbReference>
<organism evidence="3 4">
    <name type="scientific">Asparagus officinalis</name>
    <name type="common">Garden asparagus</name>
    <dbReference type="NCBI Taxonomy" id="4686"/>
    <lineage>
        <taxon>Eukaryota</taxon>
        <taxon>Viridiplantae</taxon>
        <taxon>Streptophyta</taxon>
        <taxon>Embryophyta</taxon>
        <taxon>Tracheophyta</taxon>
        <taxon>Spermatophyta</taxon>
        <taxon>Magnoliopsida</taxon>
        <taxon>Liliopsida</taxon>
        <taxon>Asparagales</taxon>
        <taxon>Asparagaceae</taxon>
        <taxon>Asparagoideae</taxon>
        <taxon>Asparagus</taxon>
    </lineage>
</organism>
<dbReference type="Gramene" id="ONK77197">
    <property type="protein sequence ID" value="ONK77197"/>
    <property type="gene ID" value="A4U43_C02F4090"/>
</dbReference>
<feature type="compositionally biased region" description="Basic and acidic residues" evidence="2">
    <location>
        <begin position="1072"/>
        <end position="1093"/>
    </location>
</feature>
<protein>
    <recommendedName>
        <fullName evidence="5">Protein SCAR</fullName>
    </recommendedName>
</protein>
<evidence type="ECO:0000313" key="4">
    <source>
        <dbReference type="Proteomes" id="UP000243459"/>
    </source>
</evidence>
<dbReference type="GO" id="GO:0003779">
    <property type="term" value="F:actin binding"/>
    <property type="evidence" value="ECO:0007669"/>
    <property type="project" value="UniProtKB-KW"/>
</dbReference>
<sequence>MPTVRYRIRNEYGLADPELYRAADKDDPEAVLEGVAMAGLVGVLRQLGDLAEFAAEIFHDLHEEVTTTAARGHGLILRVKQLEAEFPSIEKAFLSQTNHSQFAYNDGADWHANLRMDQNLVTQGDMPRFVLDSYEECRGPPRLFMLDKFDVAGAGACLKRYSDPSFFKMEFSSSGMMEDVQWEKKAHKIRKKAPHWRSGETSESFLAPLLKNLPQESSDQVSAKVPTRRTKLKSRNLLDSDITSRKSFMEHLIQVDSQEQKVWPEISTRHSPLMLKSIHPSGLPPEVHETIKDAIDDSTVIRETYLKSPTRKEMNHVPTNELENHKLKNVEILESVPDKKTITESATKIDGYISDKARKSSSLLAVDRKKPFDDVEFSEGGFDGEKSDGCRSDAAKKRQAAPLPVDLNESLTYAEFMPEGDCDEYKSDGTSSDVDNYLDAINTSELEVETEFESRVKSDPSFNMETHRKDSGIYKHEQMMSAQTSEPDSAGEFISSRGWNNILEDPPSLVISDELTDKLEPPEQMNGFHVPVNQDNFLEHNPDKAPDQLQGNGEVTENAVNFLPNRTCNSKEFTGVKLEVGEAPSGSCVIDVMSSHIQVCPEVSDEAQPVTAVPDDSTGYLEDALVDPKQLDHKAEELSDFTHNPDNFTNKTILSSESEDLSVERKDIPKEIHPAKRSEEHISKTTEGTVDMSDHLSETEDNSAFEKIPEQYTGKLAFTLTATIGEQEDPTGEAEPCLDGSISPNIYESSTDIGPAIAHPDVLTSDIVSDDLTNSHEVSRNLDGKLPHRDDMGFAGPTLDSRIMSDDSFPSSDICETDNSTEDVEPAPSEDTAAIQGKTIYDEDVMGHVKDQSVSTVQLGPSQDSRVRDNGTSYHENISTSDPASSLSNSQSIEEPDVFPKGVQSIAAGVEDTTVEGMEERETSESIIVPHEIECFSDAEESQESCEVNSAELFTVSSGNDTSAQLTTNFSTEDASKTNDVIRNTNPFELGNISDTEEPQESHAVDSRECLPLYFADEMFSVNMQLQNEGPGLNSDGEEPTEAHHAALMEHLPLGYANEILINDVLVPSEKRGPETYDSKDLKQSPADSEEHFPLASVQNGDPDGRMKEGAEPAADFLRLANESTATNLHEISFELEKPTEFNDSLDEYVIVEADKKKSCETCSIYSKASEFNIQLQENYLPKDAGLDQHDMEVKESPEPNNFRLLGEDESRPMVSSSEFPTLHPSYPSDSKSLDIACIIPSESSIDKKTPLCTSESEDSEQDGEHLEASDTQFQRSCRSEKNLRGRISSDLAAQPSKPVPCVVNDGKTNEVDIPLLNISMLEKVEYKSSIASRCSSEISVSFMSSISATGVSSNTSSSQSFSEANIHETSATSIDHPISETSLQENSEMWPGKSTSVLSFSKAISENSLVDAIISPSQDISETNFEETDIASSSQATSETSMQGIPESCSGPTSSFQSQDVDESQNVIEAPPLPPLPPLQWRLGKLPLSSLSGDTIRSQLVTSPFMEVRTGPQGSVTTAVDMVQPGNSFISLPLAEKERSQHGSLILEKETVLPLTSSELPWIPSGESKHRTLPLDGTMAIPSNPFQVAPSSELPWIPNEESKHRTLPLDGAMAIPSSPFQVAPHAADGKILSSNFVSVPTLEEGHHGHQRMPQVGHLLSRLELKRSQQGNLSIATESMPPLNPLLVGPLPEEWKQPYNYGVYGGESMQHPYLPAPLVARGPNMLPYGFLYSMGENTPSMYNFMVPTVEGEKPRYRSIRDRPRDPLIEAVAAHDKSMLRKVSELDRPSVNPVEDEKDSLLDQIKNKSFNLKPVDSKKPNFKGVPQTNLKVAAILEKANAIRQACAGSDEEEDDDRWSDS</sequence>
<feature type="compositionally biased region" description="Acidic residues" evidence="2">
    <location>
        <begin position="815"/>
        <end position="825"/>
    </location>
</feature>
<dbReference type="GO" id="GO:0005856">
    <property type="term" value="C:cytoskeleton"/>
    <property type="evidence" value="ECO:0007669"/>
    <property type="project" value="UniProtKB-SubCell"/>
</dbReference>
<dbReference type="Gene3D" id="6.10.280.150">
    <property type="match status" value="2"/>
</dbReference>
<dbReference type="InterPro" id="IPR028288">
    <property type="entry name" value="SCAR/WAVE_fam"/>
</dbReference>
<feature type="region of interest" description="Disordered" evidence="2">
    <location>
        <begin position="1421"/>
        <end position="1465"/>
    </location>
</feature>
<feature type="compositionally biased region" description="Polar residues" evidence="2">
    <location>
        <begin position="1451"/>
        <end position="1465"/>
    </location>
</feature>
<feature type="region of interest" description="Disordered" evidence="2">
    <location>
        <begin position="809"/>
        <end position="834"/>
    </location>
</feature>
<dbReference type="PANTHER" id="PTHR12902:SF1">
    <property type="entry name" value="WISKOTT-ALDRICH SYNDROME PROTEIN FAMILY MEMBER"/>
    <property type="match status" value="1"/>
</dbReference>
<reference evidence="4" key="1">
    <citation type="journal article" date="2017" name="Nat. Commun.">
        <title>The asparagus genome sheds light on the origin and evolution of a young Y chromosome.</title>
        <authorList>
            <person name="Harkess A."/>
            <person name="Zhou J."/>
            <person name="Xu C."/>
            <person name="Bowers J.E."/>
            <person name="Van der Hulst R."/>
            <person name="Ayyampalayam S."/>
            <person name="Mercati F."/>
            <person name="Riccardi P."/>
            <person name="McKain M.R."/>
            <person name="Kakrana A."/>
            <person name="Tang H."/>
            <person name="Ray J."/>
            <person name="Groenendijk J."/>
            <person name="Arikit S."/>
            <person name="Mathioni S.M."/>
            <person name="Nakano M."/>
            <person name="Shan H."/>
            <person name="Telgmann-Rauber A."/>
            <person name="Kanno A."/>
            <person name="Yue Z."/>
            <person name="Chen H."/>
            <person name="Li W."/>
            <person name="Chen Y."/>
            <person name="Xu X."/>
            <person name="Zhang Y."/>
            <person name="Luo S."/>
            <person name="Chen H."/>
            <person name="Gao J."/>
            <person name="Mao Z."/>
            <person name="Pires J.C."/>
            <person name="Luo M."/>
            <person name="Kudrna D."/>
            <person name="Wing R.A."/>
            <person name="Meyers B.C."/>
            <person name="Yi K."/>
            <person name="Kong H."/>
            <person name="Lavrijsen P."/>
            <person name="Sunseri F."/>
            <person name="Falavigna A."/>
            <person name="Ye Y."/>
            <person name="Leebens-Mack J.H."/>
            <person name="Chen G."/>
        </authorList>
    </citation>
    <scope>NUCLEOTIDE SEQUENCE [LARGE SCALE GENOMIC DNA]</scope>
    <source>
        <strain evidence="4">cv. DH0086</strain>
    </source>
</reference>
<dbReference type="GO" id="GO:0030036">
    <property type="term" value="P:actin cytoskeleton organization"/>
    <property type="evidence" value="ECO:0007669"/>
    <property type="project" value="InterPro"/>
</dbReference>
<feature type="compositionally biased region" description="Polar residues" evidence="2">
    <location>
        <begin position="853"/>
        <end position="893"/>
    </location>
</feature>
<dbReference type="Gene3D" id="1.20.5.340">
    <property type="match status" value="1"/>
</dbReference>